<feature type="transmembrane region" description="Helical" evidence="4">
    <location>
        <begin position="6"/>
        <end position="21"/>
    </location>
</feature>
<dbReference type="GO" id="GO:0008137">
    <property type="term" value="F:NADH dehydrogenase (ubiquinone) activity"/>
    <property type="evidence" value="ECO:0007669"/>
    <property type="project" value="UniProtKB-UniRule"/>
</dbReference>
<dbReference type="GO" id="GO:0048038">
    <property type="term" value="F:quinone binding"/>
    <property type="evidence" value="ECO:0007669"/>
    <property type="project" value="UniProtKB-UniRule"/>
</dbReference>
<comment type="catalytic activity">
    <reaction evidence="4">
        <text>a quinone + NADH + 5 H(+)(in) = a quinol + NAD(+) + 4 H(+)(out)</text>
        <dbReference type="Rhea" id="RHEA:57888"/>
        <dbReference type="ChEBI" id="CHEBI:15378"/>
        <dbReference type="ChEBI" id="CHEBI:24646"/>
        <dbReference type="ChEBI" id="CHEBI:57540"/>
        <dbReference type="ChEBI" id="CHEBI:57945"/>
        <dbReference type="ChEBI" id="CHEBI:132124"/>
    </reaction>
</comment>
<dbReference type="AlphaFoldDB" id="A0A6G9I968"/>
<dbReference type="GO" id="GO:0016491">
    <property type="term" value="F:oxidoreductase activity"/>
    <property type="evidence" value="ECO:0007669"/>
    <property type="project" value="UniProtKB-KW"/>
</dbReference>
<dbReference type="InterPro" id="IPR001457">
    <property type="entry name" value="NADH_UbQ/plastoQ_OxRdtase_su6"/>
</dbReference>
<reference evidence="5 6" key="1">
    <citation type="submission" date="2020-03" db="EMBL/GenBank/DDBJ databases">
        <title>Complete genome sequence of Orbus sp. IPMB12 (BCRC 80908).</title>
        <authorList>
            <person name="Lo W.-S."/>
            <person name="Chang T.-H."/>
            <person name="Kuo C.-H."/>
        </authorList>
    </citation>
    <scope>NUCLEOTIDE SEQUENCE [LARGE SCALE GENOMIC DNA]</scope>
    <source>
        <strain evidence="5 6">IPMB12</strain>
    </source>
</reference>
<dbReference type="GO" id="GO:0005886">
    <property type="term" value="C:plasma membrane"/>
    <property type="evidence" value="ECO:0007669"/>
    <property type="project" value="UniProtKB-SubCell"/>
</dbReference>
<dbReference type="Pfam" id="PF00499">
    <property type="entry name" value="Oxidored_q3"/>
    <property type="match status" value="1"/>
</dbReference>
<dbReference type="EC" id="7.1.1.-" evidence="4"/>
<dbReference type="NCBIfam" id="NF005162">
    <property type="entry name" value="PRK06638.1-1"/>
    <property type="match status" value="1"/>
</dbReference>
<dbReference type="Gene3D" id="1.20.120.1200">
    <property type="entry name" value="NADH-ubiquinone/plastoquinone oxidoreductase chain 6, subunit NuoJ"/>
    <property type="match status" value="1"/>
</dbReference>
<dbReference type="Proteomes" id="UP000501168">
    <property type="component" value="Chromosome"/>
</dbReference>
<comment type="similarity">
    <text evidence="1 4">Belongs to the complex I subunit 6 family.</text>
</comment>
<keyword evidence="4" id="KW-0472">Membrane</keyword>
<dbReference type="EMBL" id="CP050253">
    <property type="protein sequence ID" value="QIQ20372.1"/>
    <property type="molecule type" value="Genomic_DNA"/>
</dbReference>
<evidence type="ECO:0000313" key="6">
    <source>
        <dbReference type="Proteomes" id="UP000501168"/>
    </source>
</evidence>
<evidence type="ECO:0000256" key="3">
    <source>
        <dbReference type="ARBA" id="ARBA00025811"/>
    </source>
</evidence>
<accession>A0A6G9I968</accession>
<evidence type="ECO:0000313" key="5">
    <source>
        <dbReference type="EMBL" id="QIQ20372.1"/>
    </source>
</evidence>
<feature type="transmembrane region" description="Helical" evidence="4">
    <location>
        <begin position="92"/>
        <end position="112"/>
    </location>
</feature>
<comment type="subcellular location">
    <subcellularLocation>
        <location evidence="4">Cell membrane</location>
        <topology evidence="4">Multi-pass membrane protein</topology>
    </subcellularLocation>
</comment>
<keyword evidence="4" id="KW-1003">Cell membrane</keyword>
<organism evidence="5 6">
    <name type="scientific">Zophobihabitans entericus</name>
    <dbReference type="NCBI Taxonomy" id="1635327"/>
    <lineage>
        <taxon>Bacteria</taxon>
        <taxon>Pseudomonadati</taxon>
        <taxon>Pseudomonadota</taxon>
        <taxon>Gammaproteobacteria</taxon>
        <taxon>Orbales</taxon>
        <taxon>Orbaceae</taxon>
        <taxon>Zophobihabitans</taxon>
    </lineage>
</organism>
<feature type="transmembrane region" description="Helical" evidence="4">
    <location>
        <begin position="56"/>
        <end position="76"/>
    </location>
</feature>
<dbReference type="InParanoid" id="A0A6G9I968"/>
<keyword evidence="4" id="KW-1133">Transmembrane helix</keyword>
<keyword evidence="4" id="KW-0812">Transmembrane</keyword>
<keyword evidence="6" id="KW-1185">Reference proteome</keyword>
<proteinExistence type="inferred from homology"/>
<dbReference type="FunCoup" id="A0A6G9I968">
    <property type="interactions" value="266"/>
</dbReference>
<evidence type="ECO:0000256" key="2">
    <source>
        <dbReference type="ARBA" id="ARBA00019907"/>
    </source>
</evidence>
<dbReference type="InterPro" id="IPR042106">
    <property type="entry name" value="Nuo/plastoQ_OxRdtase_6_NuoJ"/>
</dbReference>
<feature type="transmembrane region" description="Helical" evidence="4">
    <location>
        <begin position="138"/>
        <end position="160"/>
    </location>
</feature>
<dbReference type="KEGG" id="orb:IPMB12_00960"/>
<evidence type="ECO:0000256" key="4">
    <source>
        <dbReference type="RuleBase" id="RU004429"/>
    </source>
</evidence>
<dbReference type="RefSeq" id="WP_166914057.1">
    <property type="nucleotide sequence ID" value="NZ_CP050253.1"/>
</dbReference>
<dbReference type="PANTHER" id="PTHR33269:SF17">
    <property type="entry name" value="NADH-UBIQUINONE OXIDOREDUCTASE CHAIN 6"/>
    <property type="match status" value="1"/>
</dbReference>
<name>A0A6G9I968_9GAMM</name>
<evidence type="ECO:0000256" key="1">
    <source>
        <dbReference type="ARBA" id="ARBA00005698"/>
    </source>
</evidence>
<comment type="function">
    <text evidence="4">NDH-1 shuttles electrons from NADH, via FMN and iron-sulfur (Fe-S) centers, to quinones in the respiratory chain. Couples the redox reaction to proton translocation (for every two electrons transferred, four hydrogen ions are translocated across the cytoplasmic membrane), and thus conserves the redox energy in a proton gradient.</text>
</comment>
<dbReference type="PANTHER" id="PTHR33269">
    <property type="entry name" value="NADH-UBIQUINONE OXIDOREDUCTASE CHAIN 6"/>
    <property type="match status" value="1"/>
</dbReference>
<keyword evidence="4" id="KW-0520">NAD</keyword>
<keyword evidence="4" id="KW-0874">Quinone</keyword>
<feature type="transmembrane region" description="Helical" evidence="4">
    <location>
        <begin position="28"/>
        <end position="50"/>
    </location>
</feature>
<gene>
    <name evidence="5" type="primary">nuoJ</name>
    <name evidence="5" type="ORF">IPMB12_00960</name>
</gene>
<sequence>MLSVFYIAAIIAILTSFKVISSSIPFSALLYLVVSLLATSVVLFTLGAYFTAALQVIVFIGAVAILFISAISLLNITKDAIEQEKKSLTPKVWLGPLMLAFVLLVILLYSIVHTDYGQINAVPVAGEESLGEMLMAPYILVIELAVLLLLGALVIAYHFAREVYAAHDEMIEKNEEDKDMTDEQLGEKL</sequence>
<protein>
    <recommendedName>
        <fullName evidence="2 4">NADH-quinone oxidoreductase subunit J</fullName>
        <ecNumber evidence="4">7.1.1.-</ecNumber>
    </recommendedName>
</protein>
<comment type="subunit">
    <text evidence="3">Composed of 13 different subunits. Subunits NuoA, H, J, K, L, M, N constitute the membrane sector of the complex.</text>
</comment>
<keyword evidence="5" id="KW-0560">Oxidoreductase</keyword>